<feature type="domain" description="Protein kinase" evidence="8">
    <location>
        <begin position="12"/>
        <end position="272"/>
    </location>
</feature>
<dbReference type="Gene3D" id="3.30.200.20">
    <property type="entry name" value="Phosphorylase Kinase, domain 1"/>
    <property type="match status" value="1"/>
</dbReference>
<gene>
    <name evidence="9" type="ORF">JF922_01405</name>
</gene>
<keyword evidence="7" id="KW-0812">Transmembrane</keyword>
<keyword evidence="7" id="KW-0472">Membrane</keyword>
<dbReference type="EC" id="2.7.11.1" evidence="1"/>
<evidence type="ECO:0000256" key="3">
    <source>
        <dbReference type="ARBA" id="ARBA00022741"/>
    </source>
</evidence>
<evidence type="ECO:0000313" key="10">
    <source>
        <dbReference type="Proteomes" id="UP000612893"/>
    </source>
</evidence>
<proteinExistence type="predicted"/>
<sequence>MPIQPGTQLGAFVLEESIGRGSLGPVYRARHQTEQRTAVVKLLQPLAGEPDAKARFKTEMQAVSRLRHPNILTIHDYGEFEGVPYIVEEYAPGGRLADRVAGGRRLERRAAISLLRGVAAGLDHAHSVGVLHGDVNPSNVMLGYGDTPLLADFGLARLLQGPPSPGSTAVPSGDPAYMAPERISGTGVGPAADNYSFAAMSYELLTGRVPFPGEGGVEQLYAHVHRDPAPPSSLDPSLTRGVDAVILAGLNKEPGRRWPGCVEMVDALEAALAGATVDSVEVLEGTEEARRPNRLPLWIGLGALALVLIAIAAFLFVRSRGSGATITVSQSTVAPGDQVTVNGQNLPPNQLGTIQILSSPQQVGNFRADSTGNFQTVVTIPNDLSPGSHSLQACWSGSCPATQSVTVSPSPSPSPSPTQTPTPTPTATPTPPPPPPPTATPFNPRITQLSTTAVTPGESIQVTGGGFDPARQYLIVFQQNNEQTIIKPAAATPPNGTFVATVNIPRAPTAKAGEASILACITSPGAAPGPCTQPQQITIQPPSSP</sequence>
<keyword evidence="9" id="KW-0723">Serine/threonine-protein kinase</keyword>
<keyword evidence="3" id="KW-0547">Nucleotide-binding</keyword>
<dbReference type="InterPro" id="IPR000719">
    <property type="entry name" value="Prot_kinase_dom"/>
</dbReference>
<keyword evidence="5" id="KW-0067">ATP-binding</keyword>
<dbReference type="GO" id="GO:0005524">
    <property type="term" value="F:ATP binding"/>
    <property type="evidence" value="ECO:0007669"/>
    <property type="project" value="UniProtKB-KW"/>
</dbReference>
<accession>A0A934K5G2</accession>
<dbReference type="SUPFAM" id="SSF56112">
    <property type="entry name" value="Protein kinase-like (PK-like)"/>
    <property type="match status" value="1"/>
</dbReference>
<dbReference type="Gene3D" id="1.10.510.10">
    <property type="entry name" value="Transferase(Phosphotransferase) domain 1"/>
    <property type="match status" value="1"/>
</dbReference>
<feature type="region of interest" description="Disordered" evidence="6">
    <location>
        <begin position="402"/>
        <end position="444"/>
    </location>
</feature>
<evidence type="ECO:0000256" key="2">
    <source>
        <dbReference type="ARBA" id="ARBA00022679"/>
    </source>
</evidence>
<evidence type="ECO:0000313" key="9">
    <source>
        <dbReference type="EMBL" id="MBJ7596731.1"/>
    </source>
</evidence>
<dbReference type="CDD" id="cd14014">
    <property type="entry name" value="STKc_PknB_like"/>
    <property type="match status" value="1"/>
</dbReference>
<dbReference type="PANTHER" id="PTHR43289:SF6">
    <property type="entry name" value="SERINE_THREONINE-PROTEIN KINASE NEKL-3"/>
    <property type="match status" value="1"/>
</dbReference>
<comment type="caution">
    <text evidence="9">The sequence shown here is derived from an EMBL/GenBank/DDBJ whole genome shotgun (WGS) entry which is preliminary data.</text>
</comment>
<dbReference type="AlphaFoldDB" id="A0A934K5G2"/>
<keyword evidence="10" id="KW-1185">Reference proteome</keyword>
<keyword evidence="7" id="KW-1133">Transmembrane helix</keyword>
<reference evidence="9" key="1">
    <citation type="submission" date="2020-10" db="EMBL/GenBank/DDBJ databases">
        <title>Ca. Dormibacterota MAGs.</title>
        <authorList>
            <person name="Montgomery K."/>
        </authorList>
    </citation>
    <scope>NUCLEOTIDE SEQUENCE [LARGE SCALE GENOMIC DNA]</scope>
    <source>
        <strain evidence="9">SC8812_S17_10</strain>
    </source>
</reference>
<evidence type="ECO:0000256" key="1">
    <source>
        <dbReference type="ARBA" id="ARBA00012513"/>
    </source>
</evidence>
<evidence type="ECO:0000256" key="7">
    <source>
        <dbReference type="SAM" id="Phobius"/>
    </source>
</evidence>
<dbReference type="GO" id="GO:0004674">
    <property type="term" value="F:protein serine/threonine kinase activity"/>
    <property type="evidence" value="ECO:0007669"/>
    <property type="project" value="UniProtKB-KW"/>
</dbReference>
<dbReference type="EMBL" id="JAEKNR010000020">
    <property type="protein sequence ID" value="MBJ7596731.1"/>
    <property type="molecule type" value="Genomic_DNA"/>
</dbReference>
<feature type="transmembrane region" description="Helical" evidence="7">
    <location>
        <begin position="295"/>
        <end position="317"/>
    </location>
</feature>
<feature type="compositionally biased region" description="Pro residues" evidence="6">
    <location>
        <begin position="410"/>
        <end position="439"/>
    </location>
</feature>
<feature type="compositionally biased region" description="Low complexity" evidence="6">
    <location>
        <begin position="532"/>
        <end position="545"/>
    </location>
</feature>
<feature type="region of interest" description="Disordered" evidence="6">
    <location>
        <begin position="524"/>
        <end position="545"/>
    </location>
</feature>
<name>A0A934K5G2_9BACT</name>
<dbReference type="InterPro" id="IPR011009">
    <property type="entry name" value="Kinase-like_dom_sf"/>
</dbReference>
<evidence type="ECO:0000259" key="8">
    <source>
        <dbReference type="PROSITE" id="PS50011"/>
    </source>
</evidence>
<protein>
    <recommendedName>
        <fullName evidence="1">non-specific serine/threonine protein kinase</fullName>
        <ecNumber evidence="1">2.7.11.1</ecNumber>
    </recommendedName>
</protein>
<dbReference type="Pfam" id="PF00069">
    <property type="entry name" value="Pkinase"/>
    <property type="match status" value="1"/>
</dbReference>
<keyword evidence="2" id="KW-0808">Transferase</keyword>
<dbReference type="PANTHER" id="PTHR43289">
    <property type="entry name" value="MITOGEN-ACTIVATED PROTEIN KINASE KINASE KINASE 20-RELATED"/>
    <property type="match status" value="1"/>
</dbReference>
<evidence type="ECO:0000256" key="5">
    <source>
        <dbReference type="ARBA" id="ARBA00022840"/>
    </source>
</evidence>
<organism evidence="9 10">
    <name type="scientific">Candidatus Nephthysia bennettiae</name>
    <dbReference type="NCBI Taxonomy" id="3127016"/>
    <lineage>
        <taxon>Bacteria</taxon>
        <taxon>Bacillati</taxon>
        <taxon>Candidatus Dormiibacterota</taxon>
        <taxon>Candidatus Dormibacteria</taxon>
        <taxon>Candidatus Dormibacterales</taxon>
        <taxon>Candidatus Dormibacteraceae</taxon>
        <taxon>Candidatus Nephthysia</taxon>
    </lineage>
</organism>
<evidence type="ECO:0000256" key="4">
    <source>
        <dbReference type="ARBA" id="ARBA00022777"/>
    </source>
</evidence>
<keyword evidence="4 9" id="KW-0418">Kinase</keyword>
<dbReference type="RefSeq" id="WP_338198560.1">
    <property type="nucleotide sequence ID" value="NZ_JAEKNR010000020.1"/>
</dbReference>
<dbReference type="PROSITE" id="PS50011">
    <property type="entry name" value="PROTEIN_KINASE_DOM"/>
    <property type="match status" value="1"/>
</dbReference>
<evidence type="ECO:0000256" key="6">
    <source>
        <dbReference type="SAM" id="MobiDB-lite"/>
    </source>
</evidence>
<dbReference type="Proteomes" id="UP000612893">
    <property type="component" value="Unassembled WGS sequence"/>
</dbReference>